<sequence length="395" mass="43267">MRKYDLALLLATLSCPLTIAAQPTSAAASDTPPVALQGIGHATLIDLGVLKGADLSVQVNAPGAQQGDAIQLRWRGSRQGWVSTWQPANGPSPIDFTVPHSVIKAEAGMNAVLSAHIKTLANHEYPLPALRVAIAPALGGQQVAERLNARFLDTRDVCDEGRPAYYCDGLMLRSIGDGDFFPWNPSERADRLGMVSFSWLRRGTRVTSLHGSSGIVFLPQQEAIDQGYAMRYLCVYAYDAWTASEGRPDQGCGIQPGAMMAEADLSSCQRQHASTIESWYAFTAKLSHPKFQCSLSTHDAEQFAVAYKVRVQRPVNMPNTHNEVLLEAWPQNIPRQLPMEAFFYTNNNGRVAAMNFQRKYKQATNAWLPVIKLDLSKLPSPAPLSYSTTDQAVLP</sequence>
<keyword evidence="1" id="KW-0732">Signal</keyword>
<dbReference type="EMBL" id="CP030750">
    <property type="protein sequence ID" value="AXA23719.1"/>
    <property type="molecule type" value="Genomic_DNA"/>
</dbReference>
<feature type="signal peptide" evidence="1">
    <location>
        <begin position="1"/>
        <end position="20"/>
    </location>
</feature>
<evidence type="ECO:0000313" key="3">
    <source>
        <dbReference type="Proteomes" id="UP000251617"/>
    </source>
</evidence>
<gene>
    <name evidence="2" type="ORF">C1S65_06135</name>
</gene>
<evidence type="ECO:0000256" key="1">
    <source>
        <dbReference type="SAM" id="SignalP"/>
    </source>
</evidence>
<organism evidence="2 3">
    <name type="scientific">Pseudomonas putida</name>
    <name type="common">Arthrobacter siderocapsulatus</name>
    <dbReference type="NCBI Taxonomy" id="303"/>
    <lineage>
        <taxon>Bacteria</taxon>
        <taxon>Pseudomonadati</taxon>
        <taxon>Pseudomonadota</taxon>
        <taxon>Gammaproteobacteria</taxon>
        <taxon>Pseudomonadales</taxon>
        <taxon>Pseudomonadaceae</taxon>
        <taxon>Pseudomonas</taxon>
    </lineage>
</organism>
<protein>
    <submittedName>
        <fullName evidence="2">Uncharacterized protein</fullName>
    </submittedName>
</protein>
<dbReference type="AlphaFoldDB" id="A0AAD0P9T0"/>
<evidence type="ECO:0000313" key="2">
    <source>
        <dbReference type="EMBL" id="AXA23719.1"/>
    </source>
</evidence>
<dbReference type="Proteomes" id="UP000251617">
    <property type="component" value="Chromosome"/>
</dbReference>
<feature type="chain" id="PRO_5042048719" evidence="1">
    <location>
        <begin position="21"/>
        <end position="395"/>
    </location>
</feature>
<proteinExistence type="predicted"/>
<reference evidence="2 3" key="1">
    <citation type="submission" date="2018-06" db="EMBL/GenBank/DDBJ databases">
        <title>The genome of Pseudomonas putida NX-1, a lignin degrader.</title>
        <authorList>
            <person name="Xu Z."/>
        </authorList>
    </citation>
    <scope>NUCLEOTIDE SEQUENCE [LARGE SCALE GENOMIC DNA]</scope>
    <source>
        <strain evidence="2 3">NX-1</strain>
    </source>
</reference>
<accession>A0AAD0P9T0</accession>
<dbReference type="RefSeq" id="WP_112897575.1">
    <property type="nucleotide sequence ID" value="NZ_CP030750.1"/>
</dbReference>
<name>A0AAD0P9T0_PSEPU</name>